<evidence type="ECO:0000313" key="1">
    <source>
        <dbReference type="EMBL" id="KAL2858476.1"/>
    </source>
</evidence>
<evidence type="ECO:0000313" key="2">
    <source>
        <dbReference type="Proteomes" id="UP001610446"/>
    </source>
</evidence>
<name>A0ABR4L223_9EURO</name>
<comment type="caution">
    <text evidence="1">The sequence shown here is derived from an EMBL/GenBank/DDBJ whole genome shotgun (WGS) entry which is preliminary data.</text>
</comment>
<organism evidence="1 2">
    <name type="scientific">Aspergillus pseudoustus</name>
    <dbReference type="NCBI Taxonomy" id="1810923"/>
    <lineage>
        <taxon>Eukaryota</taxon>
        <taxon>Fungi</taxon>
        <taxon>Dikarya</taxon>
        <taxon>Ascomycota</taxon>
        <taxon>Pezizomycotina</taxon>
        <taxon>Eurotiomycetes</taxon>
        <taxon>Eurotiomycetidae</taxon>
        <taxon>Eurotiales</taxon>
        <taxon>Aspergillaceae</taxon>
        <taxon>Aspergillus</taxon>
        <taxon>Aspergillus subgen. Nidulantes</taxon>
    </lineage>
</organism>
<dbReference type="Proteomes" id="UP001610446">
    <property type="component" value="Unassembled WGS sequence"/>
</dbReference>
<dbReference type="EMBL" id="JBFXLU010000001">
    <property type="protein sequence ID" value="KAL2858476.1"/>
    <property type="molecule type" value="Genomic_DNA"/>
</dbReference>
<protein>
    <submittedName>
        <fullName evidence="1">Uncharacterized protein</fullName>
    </submittedName>
</protein>
<proteinExistence type="predicted"/>
<keyword evidence="2" id="KW-1185">Reference proteome</keyword>
<reference evidence="1 2" key="1">
    <citation type="submission" date="2024-07" db="EMBL/GenBank/DDBJ databases">
        <title>Section-level genome sequencing and comparative genomics of Aspergillus sections Usti and Cavernicolus.</title>
        <authorList>
            <consortium name="Lawrence Berkeley National Laboratory"/>
            <person name="Nybo J.L."/>
            <person name="Vesth T.C."/>
            <person name="Theobald S."/>
            <person name="Frisvad J.C."/>
            <person name="Larsen T.O."/>
            <person name="Kjaerboelling I."/>
            <person name="Rothschild-Mancinelli K."/>
            <person name="Lyhne E.K."/>
            <person name="Kogle M.E."/>
            <person name="Barry K."/>
            <person name="Clum A."/>
            <person name="Na H."/>
            <person name="Ledsgaard L."/>
            <person name="Lin J."/>
            <person name="Lipzen A."/>
            <person name="Kuo A."/>
            <person name="Riley R."/>
            <person name="Mondo S."/>
            <person name="Labutti K."/>
            <person name="Haridas S."/>
            <person name="Pangalinan J."/>
            <person name="Salamov A.A."/>
            <person name="Simmons B.A."/>
            <person name="Magnuson J.K."/>
            <person name="Chen J."/>
            <person name="Drula E."/>
            <person name="Henrissat B."/>
            <person name="Wiebenga A."/>
            <person name="Lubbers R.J."/>
            <person name="Gomes A.C."/>
            <person name="Makela M.R."/>
            <person name="Stajich J."/>
            <person name="Grigoriev I.V."/>
            <person name="Mortensen U.H."/>
            <person name="De Vries R.P."/>
            <person name="Baker S.E."/>
            <person name="Andersen M.R."/>
        </authorList>
    </citation>
    <scope>NUCLEOTIDE SEQUENCE [LARGE SCALE GENOMIC DNA]</scope>
    <source>
        <strain evidence="1 2">CBS 123904</strain>
    </source>
</reference>
<gene>
    <name evidence="1" type="ORF">BJY01DRAFT_201266</name>
</gene>
<accession>A0ABR4L223</accession>
<sequence>MLGLSRWGGGLRRRRGWLRRIEIFNKMSYCLSFCLAIYWLLYSLAELSDLASFLTTPQRVPETSLK</sequence>